<organism evidence="1 2">
    <name type="scientific">Chromohalobacter israelensis (strain ATCC BAA-138 / DSM 3043 / CIP 106854 / NCIMB 13768 / 1H11)</name>
    <name type="common">Chromohalobacter salexigens</name>
    <dbReference type="NCBI Taxonomy" id="290398"/>
    <lineage>
        <taxon>Bacteria</taxon>
        <taxon>Pseudomonadati</taxon>
        <taxon>Pseudomonadota</taxon>
        <taxon>Gammaproteobacteria</taxon>
        <taxon>Oceanospirillales</taxon>
        <taxon>Halomonadaceae</taxon>
        <taxon>Chromohalobacter</taxon>
    </lineage>
</organism>
<gene>
    <name evidence="1" type="ordered locus">Csal_1083</name>
</gene>
<dbReference type="RefSeq" id="WP_011506386.1">
    <property type="nucleotide sequence ID" value="NC_007963.1"/>
</dbReference>
<dbReference type="GeneID" id="95336100"/>
<keyword evidence="2" id="KW-1185">Reference proteome</keyword>
<dbReference type="eggNOG" id="COG0189">
    <property type="taxonomic scope" value="Bacteria"/>
</dbReference>
<dbReference type="InterPro" id="IPR053191">
    <property type="entry name" value="DcsG_Biosynth_Enzyme"/>
</dbReference>
<evidence type="ECO:0008006" key="3">
    <source>
        <dbReference type="Google" id="ProtNLM"/>
    </source>
</evidence>
<dbReference type="PANTHER" id="PTHR39217">
    <property type="match status" value="1"/>
</dbReference>
<evidence type="ECO:0000313" key="2">
    <source>
        <dbReference type="Proteomes" id="UP000000239"/>
    </source>
</evidence>
<dbReference type="EMBL" id="CP000285">
    <property type="protein sequence ID" value="ABE58440.1"/>
    <property type="molecule type" value="Genomic_DNA"/>
</dbReference>
<accession>Q1QYL8</accession>
<dbReference type="Proteomes" id="UP000000239">
    <property type="component" value="Chromosome"/>
</dbReference>
<dbReference type="OrthoDB" id="3373978at2"/>
<sequence>MPKCAFVTDHQSIDVDFDMPLITDAANTIELDAAVVEWDDTNIVWSNFDLVILRSPWNYTNKLEEFLRWGERVTSATKLINPLDVVKWNLSKDYLIALQDAGVPTVPTYITNPDIGTDDNFSAFFKLFSSSSDFVMKPLVGAYSRDVKRFNWGDLRSAFMHLDYLHRKNSPVLMQPYMNSVDSYGETNLIFIDGIYSHSIRKGALLLEDGTVNPPDFQYRSSRNASPDEINLASQALQYVSNKFNLSEPLLYGRVDIIHDENGAPMILELEVSEPSLSMPIYKQSAVSLCEAIKRRFNTMNV</sequence>
<dbReference type="PANTHER" id="PTHR39217:SF1">
    <property type="entry name" value="GLUTATHIONE SYNTHETASE"/>
    <property type="match status" value="1"/>
</dbReference>
<dbReference type="HOGENOM" id="CLU_070819_0_1_6"/>
<evidence type="ECO:0000313" key="1">
    <source>
        <dbReference type="EMBL" id="ABE58440.1"/>
    </source>
</evidence>
<protein>
    <recommendedName>
        <fullName evidence="3">ATP-grasp domain-containing protein</fullName>
    </recommendedName>
</protein>
<name>Q1QYL8_CHRI1</name>
<dbReference type="SUPFAM" id="SSF56059">
    <property type="entry name" value="Glutathione synthetase ATP-binding domain-like"/>
    <property type="match status" value="1"/>
</dbReference>
<dbReference type="AlphaFoldDB" id="Q1QYL8"/>
<dbReference type="STRING" id="290398.Csal_1083"/>
<reference evidence="1 2" key="1">
    <citation type="journal article" date="2011" name="Stand. Genomic Sci.">
        <title>Complete genome sequence of the halophilic and highly halotolerant Chromohalobacter salexigens type strain (1H11(T)).</title>
        <authorList>
            <person name="Copeland A."/>
            <person name="O'Connor K."/>
            <person name="Lucas S."/>
            <person name="Lapidus A."/>
            <person name="Berry K.W."/>
            <person name="Detter J.C."/>
            <person name="Del Rio T.G."/>
            <person name="Hammon N."/>
            <person name="Dalin E."/>
            <person name="Tice H."/>
            <person name="Pitluck S."/>
            <person name="Bruce D."/>
            <person name="Goodwin L."/>
            <person name="Han C."/>
            <person name="Tapia R."/>
            <person name="Saunders E."/>
            <person name="Schmutz J."/>
            <person name="Brettin T."/>
            <person name="Larimer F."/>
            <person name="Land M."/>
            <person name="Hauser L."/>
            <person name="Vargas C."/>
            <person name="Nieto J.J."/>
            <person name="Kyrpides N.C."/>
            <person name="Ivanova N."/>
            <person name="Goker M."/>
            <person name="Klenk H.P."/>
            <person name="Csonka L.N."/>
            <person name="Woyke T."/>
        </authorList>
    </citation>
    <scope>NUCLEOTIDE SEQUENCE [LARGE SCALE GENOMIC DNA]</scope>
    <source>
        <strain evidence="2">ATCC BAA-138 / DSM 3043 / CIP 106854 / NCIMB 13768 / 1H11</strain>
    </source>
</reference>
<proteinExistence type="predicted"/>
<dbReference type="KEGG" id="csa:Csal_1083"/>